<dbReference type="RefSeq" id="XP_018335053.1">
    <property type="nucleotide sequence ID" value="XM_018479551.2"/>
</dbReference>
<dbReference type="CDD" id="cd06257">
    <property type="entry name" value="DnaJ"/>
    <property type="match status" value="1"/>
</dbReference>
<dbReference type="InterPro" id="IPR036249">
    <property type="entry name" value="Thioredoxin-like_sf"/>
</dbReference>
<dbReference type="STRING" id="224129.A0A1W4XRD8"/>
<evidence type="ECO:0000313" key="4">
    <source>
        <dbReference type="Proteomes" id="UP000192223"/>
    </source>
</evidence>
<dbReference type="Pfam" id="PF00226">
    <property type="entry name" value="DnaJ"/>
    <property type="match status" value="1"/>
</dbReference>
<dbReference type="InterPro" id="IPR013766">
    <property type="entry name" value="Thioredoxin_domain"/>
</dbReference>
<reference evidence="5" key="1">
    <citation type="submission" date="2025-08" db="UniProtKB">
        <authorList>
            <consortium name="RefSeq"/>
        </authorList>
    </citation>
    <scope>IDENTIFICATION</scope>
    <source>
        <tissue evidence="5">Entire body</tissue>
    </source>
</reference>
<dbReference type="GO" id="GO:0036498">
    <property type="term" value="P:IRE1-mediated unfolded protein response"/>
    <property type="evidence" value="ECO:0007669"/>
    <property type="project" value="TreeGrafter"/>
</dbReference>
<feature type="signal peptide" evidence="1">
    <location>
        <begin position="1"/>
        <end position="22"/>
    </location>
</feature>
<dbReference type="Gene3D" id="1.10.287.110">
    <property type="entry name" value="DnaJ domain"/>
    <property type="match status" value="1"/>
</dbReference>
<keyword evidence="4" id="KW-1185">Reference proteome</keyword>
<feature type="chain" id="PRO_5010817900" evidence="1">
    <location>
        <begin position="23"/>
        <end position="778"/>
    </location>
</feature>
<evidence type="ECO:0000313" key="5">
    <source>
        <dbReference type="RefSeq" id="XP_018335053.1"/>
    </source>
</evidence>
<dbReference type="InterPro" id="IPR036869">
    <property type="entry name" value="J_dom_sf"/>
</dbReference>
<feature type="domain" description="Thioredoxin" evidence="3">
    <location>
        <begin position="549"/>
        <end position="660"/>
    </location>
</feature>
<dbReference type="GeneID" id="108743941"/>
<dbReference type="SUPFAM" id="SSF52833">
    <property type="entry name" value="Thioredoxin-like"/>
    <property type="match status" value="5"/>
</dbReference>
<protein>
    <submittedName>
        <fullName evidence="5">DnaJ homolog subfamily C member 10-like</fullName>
    </submittedName>
</protein>
<dbReference type="PRINTS" id="PR00625">
    <property type="entry name" value="JDOMAIN"/>
</dbReference>
<proteinExistence type="predicted"/>
<evidence type="ECO:0000256" key="1">
    <source>
        <dbReference type="SAM" id="SignalP"/>
    </source>
</evidence>
<accession>A0A1W4XRD8</accession>
<feature type="domain" description="J" evidence="2">
    <location>
        <begin position="27"/>
        <end position="92"/>
    </location>
</feature>
<dbReference type="KEGG" id="apln:108743941"/>
<feature type="domain" description="Thioredoxin" evidence="3">
    <location>
        <begin position="79"/>
        <end position="228"/>
    </location>
</feature>
<dbReference type="GO" id="GO:0016671">
    <property type="term" value="F:oxidoreductase activity, acting on a sulfur group of donors, disulfide as acceptor"/>
    <property type="evidence" value="ECO:0007669"/>
    <property type="project" value="TreeGrafter"/>
</dbReference>
<dbReference type="InterPro" id="IPR052460">
    <property type="entry name" value="ER_disulfide_reductase"/>
</dbReference>
<dbReference type="GO" id="GO:0015035">
    <property type="term" value="F:protein-disulfide reductase activity"/>
    <property type="evidence" value="ECO:0007669"/>
    <property type="project" value="TreeGrafter"/>
</dbReference>
<feature type="domain" description="Thioredoxin" evidence="3">
    <location>
        <begin position="662"/>
        <end position="768"/>
    </location>
</feature>
<dbReference type="GO" id="GO:0005788">
    <property type="term" value="C:endoplasmic reticulum lumen"/>
    <property type="evidence" value="ECO:0007669"/>
    <property type="project" value="TreeGrafter"/>
</dbReference>
<dbReference type="PROSITE" id="PS50076">
    <property type="entry name" value="DNAJ_2"/>
    <property type="match status" value="1"/>
</dbReference>
<organism evidence="4 5">
    <name type="scientific">Agrilus planipennis</name>
    <name type="common">Emerald ash borer</name>
    <name type="synonym">Agrilus marcopoli</name>
    <dbReference type="NCBI Taxonomy" id="224129"/>
    <lineage>
        <taxon>Eukaryota</taxon>
        <taxon>Metazoa</taxon>
        <taxon>Ecdysozoa</taxon>
        <taxon>Arthropoda</taxon>
        <taxon>Hexapoda</taxon>
        <taxon>Insecta</taxon>
        <taxon>Pterygota</taxon>
        <taxon>Neoptera</taxon>
        <taxon>Endopterygota</taxon>
        <taxon>Coleoptera</taxon>
        <taxon>Polyphaga</taxon>
        <taxon>Elateriformia</taxon>
        <taxon>Buprestoidea</taxon>
        <taxon>Buprestidae</taxon>
        <taxon>Agrilinae</taxon>
        <taxon>Agrilus</taxon>
    </lineage>
</organism>
<sequence>MMSFKNYLILVCVITVVVVATASDNEDFYKLLNVARDATSKEIRQAFKKLAVKLHPDKNKDDKDAETKFIRITKAYEILKEPESRKKYDLYGDTGEDKKHNYHSYTYYRDVFGIYDDDPLITTLSRADYELSIIDSSQAWFVNFYSPHCHHCHELAPTWRKLARNLEGVVRIAAVNCEEDWMICHELSIDSYPTLLFYEKAARLFDGQFYNGKRTLEDLEDFVISKLTADVVPIQDEIWDSDEFKKQPWLLLLCPPNNPNCPERNSQIKLATSLEGLMSVGLIKDKELSKKFTSDYIKNPIVFWQLTEFSEIHIVGGSDFKEIVENVLSLLPDLQHLNDEAFSDARTRLRLGSDKPWLICFYMGTATQLNLHLKRLPAVLPHMNLGMIHCGKNADLCSSLHVNHYPAWGVLKSGGAFELHHGQNGFHEIVTFAKDSSKSTNLHALSPADFYTIVKDGSGAWFIDWYAPWCPPCKRLMPEIRKASQHFSPENVKFGTIDCTLHTNLCSREGVMSYPTTTWHNGSKVHHFRGVLNERGIIEFVEDMLNPKVIELDSSTFGRLETKPENEMWLVDYYAPWCNPCQMLAPELRKLAKQIADIDYIKIAQVDCDANPELCSAQNVRAYPTIRLYPLGSKGMNTVAIYNSHRDAMSMKSWLTGFLPSTVEKLDAKSFKKKILWKSYVLPWLIDFYAPWCHHCIHFEPNFIATALALEGVVKSGKVDCETERVLCRELKVTSYPTVILYLSPNERVFIDSQDKSKIISLVKEHIKKGKQYVKDEL</sequence>
<dbReference type="AlphaFoldDB" id="A0A1W4XRD8"/>
<dbReference type="FunFam" id="3.40.30.10:FF:000135">
    <property type="entry name" value="DnaJ homolog subfamily C member 10"/>
    <property type="match status" value="1"/>
</dbReference>
<feature type="domain" description="Thioredoxin" evidence="3">
    <location>
        <begin position="408"/>
        <end position="546"/>
    </location>
</feature>
<dbReference type="Pfam" id="PF00085">
    <property type="entry name" value="Thioredoxin"/>
    <property type="match status" value="4"/>
</dbReference>
<dbReference type="SMART" id="SM00271">
    <property type="entry name" value="DnaJ"/>
    <property type="match status" value="1"/>
</dbReference>
<dbReference type="InParanoid" id="A0A1W4XRD8"/>
<keyword evidence="1" id="KW-0732">Signal</keyword>
<gene>
    <name evidence="5" type="primary">LOC108743941</name>
</gene>
<dbReference type="PANTHER" id="PTHR44340:SF1">
    <property type="entry name" value="DNAJ HOMOLOG SUBFAMILY C MEMBER 10"/>
    <property type="match status" value="1"/>
</dbReference>
<evidence type="ECO:0000259" key="2">
    <source>
        <dbReference type="PROSITE" id="PS50076"/>
    </source>
</evidence>
<dbReference type="InterPro" id="IPR001623">
    <property type="entry name" value="DnaJ_domain"/>
</dbReference>
<evidence type="ECO:0000259" key="3">
    <source>
        <dbReference type="PROSITE" id="PS51352"/>
    </source>
</evidence>
<dbReference type="PROSITE" id="PS51352">
    <property type="entry name" value="THIOREDOXIN_2"/>
    <property type="match status" value="4"/>
</dbReference>
<dbReference type="Gene3D" id="3.40.30.10">
    <property type="entry name" value="Glutaredoxin"/>
    <property type="match status" value="6"/>
</dbReference>
<dbReference type="Proteomes" id="UP000192223">
    <property type="component" value="Unplaced"/>
</dbReference>
<dbReference type="FunFam" id="3.40.30.10:FF:000087">
    <property type="entry name" value="DnaJ homolog subfamily C member 10"/>
    <property type="match status" value="1"/>
</dbReference>
<dbReference type="SUPFAM" id="SSF46565">
    <property type="entry name" value="Chaperone J-domain"/>
    <property type="match status" value="1"/>
</dbReference>
<dbReference type="GO" id="GO:0051787">
    <property type="term" value="F:misfolded protein binding"/>
    <property type="evidence" value="ECO:0007669"/>
    <property type="project" value="TreeGrafter"/>
</dbReference>
<dbReference type="PANTHER" id="PTHR44340">
    <property type="entry name" value="DNAJ HOMOLOG SUBFAMILY C MEMBER 10"/>
    <property type="match status" value="1"/>
</dbReference>
<dbReference type="OrthoDB" id="5810603at2759"/>
<name>A0A1W4XRD8_AGRPL</name>
<dbReference type="CDD" id="cd02961">
    <property type="entry name" value="PDI_a_family"/>
    <property type="match status" value="2"/>
</dbReference>